<gene>
    <name evidence="10" type="ORF">E1202_11660</name>
</gene>
<feature type="compositionally biased region" description="Polar residues" evidence="7">
    <location>
        <begin position="1"/>
        <end position="13"/>
    </location>
</feature>
<evidence type="ECO:0000313" key="11">
    <source>
        <dbReference type="Proteomes" id="UP000294723"/>
    </source>
</evidence>
<comment type="caution">
    <text evidence="10">The sequence shown here is derived from an EMBL/GenBank/DDBJ whole genome shotgun (WGS) entry which is preliminary data.</text>
</comment>
<dbReference type="PANTHER" id="PTHR30136:SF24">
    <property type="entry name" value="HTH-TYPE TRANSCRIPTIONAL REPRESSOR ALLR"/>
    <property type="match status" value="1"/>
</dbReference>
<reference evidence="10 11" key="1">
    <citation type="submission" date="2019-03" db="EMBL/GenBank/DDBJ databases">
        <title>Draft genome sequences of novel Actinobacteria.</title>
        <authorList>
            <person name="Sahin N."/>
            <person name="Ay H."/>
            <person name="Saygin H."/>
        </authorList>
    </citation>
    <scope>NUCLEOTIDE SEQUENCE [LARGE SCALE GENOMIC DNA]</scope>
    <source>
        <strain evidence="10 11">5K548</strain>
    </source>
</reference>
<dbReference type="InterPro" id="IPR005471">
    <property type="entry name" value="Tscrpt_reg_IclR_N"/>
</dbReference>
<protein>
    <recommendedName>
        <fullName evidence="6">Glycerol operon regulatory protein</fullName>
    </recommendedName>
</protein>
<dbReference type="AlphaFoldDB" id="A0A4R5BQF2"/>
<evidence type="ECO:0000256" key="5">
    <source>
        <dbReference type="ARBA" id="ARBA00058938"/>
    </source>
</evidence>
<dbReference type="Gene3D" id="3.30.450.40">
    <property type="match status" value="1"/>
</dbReference>
<feature type="domain" description="HTH iclR-type" evidence="8">
    <location>
        <begin position="32"/>
        <end position="92"/>
    </location>
</feature>
<dbReference type="InterPro" id="IPR029016">
    <property type="entry name" value="GAF-like_dom_sf"/>
</dbReference>
<name>A0A4R5BQF2_9PSEU</name>
<dbReference type="Pfam" id="PF01614">
    <property type="entry name" value="IclR_C"/>
    <property type="match status" value="1"/>
</dbReference>
<feature type="domain" description="IclR-ED" evidence="9">
    <location>
        <begin position="93"/>
        <end position="277"/>
    </location>
</feature>
<dbReference type="GO" id="GO:0003700">
    <property type="term" value="F:DNA-binding transcription factor activity"/>
    <property type="evidence" value="ECO:0007669"/>
    <property type="project" value="TreeGrafter"/>
</dbReference>
<evidence type="ECO:0000256" key="1">
    <source>
        <dbReference type="ARBA" id="ARBA00022798"/>
    </source>
</evidence>
<keyword evidence="11" id="KW-1185">Reference proteome</keyword>
<evidence type="ECO:0000313" key="10">
    <source>
        <dbReference type="EMBL" id="TDD89168.1"/>
    </source>
</evidence>
<dbReference type="Gene3D" id="1.10.10.10">
    <property type="entry name" value="Winged helix-like DNA-binding domain superfamily/Winged helix DNA-binding domain"/>
    <property type="match status" value="1"/>
</dbReference>
<evidence type="ECO:0000256" key="3">
    <source>
        <dbReference type="ARBA" id="ARBA00023125"/>
    </source>
</evidence>
<dbReference type="SUPFAM" id="SSF46785">
    <property type="entry name" value="Winged helix' DNA-binding domain"/>
    <property type="match status" value="1"/>
</dbReference>
<dbReference type="InterPro" id="IPR036388">
    <property type="entry name" value="WH-like_DNA-bd_sf"/>
</dbReference>
<evidence type="ECO:0000256" key="7">
    <source>
        <dbReference type="SAM" id="MobiDB-lite"/>
    </source>
</evidence>
<dbReference type="GO" id="GO:0003677">
    <property type="term" value="F:DNA binding"/>
    <property type="evidence" value="ECO:0007669"/>
    <property type="project" value="UniProtKB-KW"/>
</dbReference>
<dbReference type="SMART" id="SM00346">
    <property type="entry name" value="HTH_ICLR"/>
    <property type="match status" value="1"/>
</dbReference>
<evidence type="ECO:0000256" key="2">
    <source>
        <dbReference type="ARBA" id="ARBA00023015"/>
    </source>
</evidence>
<dbReference type="PANTHER" id="PTHR30136">
    <property type="entry name" value="HELIX-TURN-HELIX TRANSCRIPTIONAL REGULATOR, ICLR FAMILY"/>
    <property type="match status" value="1"/>
</dbReference>
<proteinExistence type="predicted"/>
<keyword evidence="2" id="KW-0805">Transcription regulation</keyword>
<dbReference type="SUPFAM" id="SSF55781">
    <property type="entry name" value="GAF domain-like"/>
    <property type="match status" value="1"/>
</dbReference>
<dbReference type="GO" id="GO:0006071">
    <property type="term" value="P:glycerol metabolic process"/>
    <property type="evidence" value="ECO:0007669"/>
    <property type="project" value="UniProtKB-KW"/>
</dbReference>
<evidence type="ECO:0000256" key="6">
    <source>
        <dbReference type="ARBA" id="ARBA00070406"/>
    </source>
</evidence>
<dbReference type="PROSITE" id="PS51078">
    <property type="entry name" value="ICLR_ED"/>
    <property type="match status" value="1"/>
</dbReference>
<keyword evidence="4" id="KW-0804">Transcription</keyword>
<sequence>MTTGTNVDHSSAHVSPAAPGMPRPAASRDSTSTSVTKALQLLEAFRQGGPNLGVSELARRAGIPKSTAFRLLAGLEHSGYIERVGTDYRISSLLFELGNRAHHCRPQGLRDLAMPYLSDLYVSTGNVVHLAILDGVDVVYLEKIHGHHAVETPTAVGGRMPAACVGLGKAIVAFSERSVAQRVVTAGLQRRTPYSIAEPWRFVNVLDRVRTNGIAFDHEEAALGLTCVAAPILVDGRAIAAISISGATTRFNHSANAARVRRAAGRISAEYIAATAP</sequence>
<dbReference type="FunFam" id="1.10.10.10:FF:000056">
    <property type="entry name" value="IclR family transcriptional regulator"/>
    <property type="match status" value="1"/>
</dbReference>
<dbReference type="Proteomes" id="UP000294723">
    <property type="component" value="Unassembled WGS sequence"/>
</dbReference>
<keyword evidence="3" id="KW-0238">DNA-binding</keyword>
<comment type="function">
    <text evidence="5">May be an activator protein for the gylABX operon.</text>
</comment>
<keyword evidence="1" id="KW-0319">Glycerol metabolism</keyword>
<evidence type="ECO:0000259" key="9">
    <source>
        <dbReference type="PROSITE" id="PS51078"/>
    </source>
</evidence>
<dbReference type="Pfam" id="PF09339">
    <property type="entry name" value="HTH_IclR"/>
    <property type="match status" value="1"/>
</dbReference>
<dbReference type="InterPro" id="IPR036390">
    <property type="entry name" value="WH_DNA-bd_sf"/>
</dbReference>
<evidence type="ECO:0000259" key="8">
    <source>
        <dbReference type="PROSITE" id="PS51077"/>
    </source>
</evidence>
<dbReference type="GO" id="GO:0045892">
    <property type="term" value="P:negative regulation of DNA-templated transcription"/>
    <property type="evidence" value="ECO:0007669"/>
    <property type="project" value="TreeGrafter"/>
</dbReference>
<organism evidence="10 11">
    <name type="scientific">Saccharopolyspora karakumensis</name>
    <dbReference type="NCBI Taxonomy" id="2530386"/>
    <lineage>
        <taxon>Bacteria</taxon>
        <taxon>Bacillati</taxon>
        <taxon>Actinomycetota</taxon>
        <taxon>Actinomycetes</taxon>
        <taxon>Pseudonocardiales</taxon>
        <taxon>Pseudonocardiaceae</taxon>
        <taxon>Saccharopolyspora</taxon>
    </lineage>
</organism>
<accession>A0A4R5BQF2</accession>
<dbReference type="InterPro" id="IPR050707">
    <property type="entry name" value="HTH_MetabolicPath_Reg"/>
</dbReference>
<dbReference type="PROSITE" id="PS51077">
    <property type="entry name" value="HTH_ICLR"/>
    <property type="match status" value="1"/>
</dbReference>
<dbReference type="EMBL" id="SMLA01000013">
    <property type="protein sequence ID" value="TDD89168.1"/>
    <property type="molecule type" value="Genomic_DNA"/>
</dbReference>
<evidence type="ECO:0000256" key="4">
    <source>
        <dbReference type="ARBA" id="ARBA00023163"/>
    </source>
</evidence>
<feature type="region of interest" description="Disordered" evidence="7">
    <location>
        <begin position="1"/>
        <end position="33"/>
    </location>
</feature>
<dbReference type="InterPro" id="IPR014757">
    <property type="entry name" value="Tscrpt_reg_IclR_C"/>
</dbReference>